<organism evidence="2 3">
    <name type="scientific">Desulfosarcina widdelii</name>
    <dbReference type="NCBI Taxonomy" id="947919"/>
    <lineage>
        <taxon>Bacteria</taxon>
        <taxon>Pseudomonadati</taxon>
        <taxon>Thermodesulfobacteriota</taxon>
        <taxon>Desulfobacteria</taxon>
        <taxon>Desulfobacterales</taxon>
        <taxon>Desulfosarcinaceae</taxon>
        <taxon>Desulfosarcina</taxon>
    </lineage>
</organism>
<dbReference type="Proteomes" id="UP000427769">
    <property type="component" value="Chromosome"/>
</dbReference>
<proteinExistence type="predicted"/>
<dbReference type="AlphaFoldDB" id="A0A5K7Z0R1"/>
<evidence type="ECO:0000313" key="3">
    <source>
        <dbReference type="Proteomes" id="UP000427769"/>
    </source>
</evidence>
<evidence type="ECO:0000313" key="2">
    <source>
        <dbReference type="EMBL" id="BBO75276.1"/>
    </source>
</evidence>
<feature type="transmembrane region" description="Helical" evidence="1">
    <location>
        <begin position="12"/>
        <end position="31"/>
    </location>
</feature>
<protein>
    <submittedName>
        <fullName evidence="2">Uncharacterized protein</fullName>
    </submittedName>
</protein>
<gene>
    <name evidence="2" type="ORF">DSCW_26930</name>
</gene>
<name>A0A5K7Z0R1_9BACT</name>
<dbReference type="RefSeq" id="WP_155304214.1">
    <property type="nucleotide sequence ID" value="NZ_AP021875.1"/>
</dbReference>
<keyword evidence="1" id="KW-1133">Transmembrane helix</keyword>
<keyword evidence="1" id="KW-0472">Membrane</keyword>
<dbReference type="OrthoDB" id="5419717at2"/>
<keyword evidence="3" id="KW-1185">Reference proteome</keyword>
<accession>A0A5K7Z0R1</accession>
<reference evidence="2 3" key="1">
    <citation type="submission" date="2019-11" db="EMBL/GenBank/DDBJ databases">
        <title>Comparative genomics of hydrocarbon-degrading Desulfosarcina strains.</title>
        <authorList>
            <person name="Watanabe M."/>
            <person name="Kojima H."/>
            <person name="Fukui M."/>
        </authorList>
    </citation>
    <scope>NUCLEOTIDE SEQUENCE [LARGE SCALE GENOMIC DNA]</scope>
    <source>
        <strain evidence="2 3">PP31</strain>
    </source>
</reference>
<dbReference type="EMBL" id="AP021875">
    <property type="protein sequence ID" value="BBO75276.1"/>
    <property type="molecule type" value="Genomic_DNA"/>
</dbReference>
<sequence>MPLYSSEAPLKAIVVSLFLILMLAGCASMQLNRFQAHADRNDYQWIADQQVTCRQASESCGWLHLLKGDACLRLAGAAGASANRYACAADELAMGLTLTPSWSDPAERQRFQEKLCEAMLRLQDLQSGETAEKTLARLKDAAEALYRLAPGSLSAVYYLASVRLLQVQPDLLDLNAARRVPVCHRLKRTLNKVLSTMESARQSDSRQWERYAQNYQRLAFDLGSAVRMAECYKMQ</sequence>
<evidence type="ECO:0000256" key="1">
    <source>
        <dbReference type="SAM" id="Phobius"/>
    </source>
</evidence>
<dbReference type="KEGG" id="dwd:DSCW_26930"/>
<keyword evidence="1" id="KW-0812">Transmembrane</keyword>